<feature type="non-terminal residue" evidence="1">
    <location>
        <position position="1"/>
    </location>
</feature>
<sequence length="64" mass="7423">AKEEKRLKELEDEVEKLKKELSSVERQSYIYIGEKQAMAREISQLKNEIKQLTSGPMLPNTTNT</sequence>
<keyword evidence="2" id="KW-1185">Reference proteome</keyword>
<gene>
    <name evidence="1" type="ORF">RPERSI_LOCUS13215</name>
</gene>
<comment type="caution">
    <text evidence="1">The sequence shown here is derived from an EMBL/GenBank/DDBJ whole genome shotgun (WGS) entry which is preliminary data.</text>
</comment>
<reference evidence="1" key="1">
    <citation type="submission" date="2021-06" db="EMBL/GenBank/DDBJ databases">
        <authorList>
            <person name="Kallberg Y."/>
            <person name="Tangrot J."/>
            <person name="Rosling A."/>
        </authorList>
    </citation>
    <scope>NUCLEOTIDE SEQUENCE</scope>
    <source>
        <strain evidence="1">MA461A</strain>
    </source>
</reference>
<evidence type="ECO:0000313" key="1">
    <source>
        <dbReference type="EMBL" id="CAG8741655.1"/>
    </source>
</evidence>
<feature type="non-terminal residue" evidence="1">
    <location>
        <position position="64"/>
    </location>
</feature>
<dbReference type="Proteomes" id="UP000789920">
    <property type="component" value="Unassembled WGS sequence"/>
</dbReference>
<protein>
    <submittedName>
        <fullName evidence="1">4811_t:CDS:1</fullName>
    </submittedName>
</protein>
<organism evidence="1 2">
    <name type="scientific">Racocetra persica</name>
    <dbReference type="NCBI Taxonomy" id="160502"/>
    <lineage>
        <taxon>Eukaryota</taxon>
        <taxon>Fungi</taxon>
        <taxon>Fungi incertae sedis</taxon>
        <taxon>Mucoromycota</taxon>
        <taxon>Glomeromycotina</taxon>
        <taxon>Glomeromycetes</taxon>
        <taxon>Diversisporales</taxon>
        <taxon>Gigasporaceae</taxon>
        <taxon>Racocetra</taxon>
    </lineage>
</organism>
<name>A0ACA9QB86_9GLOM</name>
<dbReference type="EMBL" id="CAJVQC010029083">
    <property type="protein sequence ID" value="CAG8741655.1"/>
    <property type="molecule type" value="Genomic_DNA"/>
</dbReference>
<evidence type="ECO:0000313" key="2">
    <source>
        <dbReference type="Proteomes" id="UP000789920"/>
    </source>
</evidence>
<accession>A0ACA9QB86</accession>
<proteinExistence type="predicted"/>